<dbReference type="GO" id="GO:0016740">
    <property type="term" value="F:transferase activity"/>
    <property type="evidence" value="ECO:0007669"/>
    <property type="project" value="UniProtKB-KW"/>
</dbReference>
<accession>A0ABN6EKI2</accession>
<evidence type="ECO:0000313" key="4">
    <source>
        <dbReference type="EMBL" id="BCS84613.1"/>
    </source>
</evidence>
<comment type="similarity">
    <text evidence="1">Belongs to the bacterial sugar transferase family.</text>
</comment>
<reference evidence="4 5" key="1">
    <citation type="journal article" date="2022" name="Int. J. Syst. Evol. Microbiol.">
        <title>Prevotella herbatica sp. nov., a plant polysaccharide-decomposing anaerobic bacterium isolated from a methanogenic reactor.</title>
        <authorList>
            <person name="Uek A."/>
            <person name="Tonouchi A."/>
            <person name="Kaku N."/>
            <person name="Ueki K."/>
        </authorList>
    </citation>
    <scope>NUCLEOTIDE SEQUENCE [LARGE SCALE GENOMIC DNA]</scope>
    <source>
        <strain evidence="4 5">WR041</strain>
    </source>
</reference>
<evidence type="ECO:0000256" key="2">
    <source>
        <dbReference type="SAM" id="Phobius"/>
    </source>
</evidence>
<dbReference type="EMBL" id="AP024484">
    <property type="protein sequence ID" value="BCS84613.1"/>
    <property type="molecule type" value="Genomic_DNA"/>
</dbReference>
<dbReference type="RefSeq" id="WP_207154775.1">
    <property type="nucleotide sequence ID" value="NZ_AP024484.1"/>
</dbReference>
<sequence>MTILNYGYIADGMNEIERDSKRLIDFLVAIICIILFSPLFIICYFAIKREDHGPAIFKQERIGRFGRPFYIYKFRSMKVNAEKNGPQLTKHKDDSRMTKIGKFLRHHHLDELPQLWNVIKGDMSFVGPRPERKYYIDKIMEKDSRYLYLYQIRPGVTSYATLANGYTDTIEKMLKRLELDLYYLEHRSWILDIKILGMTFLKIVFGRKF</sequence>
<dbReference type="InterPro" id="IPR003362">
    <property type="entry name" value="Bact_transf"/>
</dbReference>
<keyword evidence="4" id="KW-0808">Transferase</keyword>
<gene>
    <name evidence="4" type="ORF">prwr041_05060</name>
</gene>
<dbReference type="PANTHER" id="PTHR30576">
    <property type="entry name" value="COLANIC BIOSYNTHESIS UDP-GLUCOSE LIPID CARRIER TRANSFERASE"/>
    <property type="match status" value="1"/>
</dbReference>
<keyword evidence="2" id="KW-0472">Membrane</keyword>
<evidence type="ECO:0000259" key="3">
    <source>
        <dbReference type="Pfam" id="PF02397"/>
    </source>
</evidence>
<keyword evidence="2" id="KW-1133">Transmembrane helix</keyword>
<evidence type="ECO:0000256" key="1">
    <source>
        <dbReference type="ARBA" id="ARBA00006464"/>
    </source>
</evidence>
<feature type="domain" description="Bacterial sugar transferase" evidence="3">
    <location>
        <begin position="21"/>
        <end position="204"/>
    </location>
</feature>
<organism evidence="4 5">
    <name type="scientific">Prevotella herbatica</name>
    <dbReference type="NCBI Taxonomy" id="2801997"/>
    <lineage>
        <taxon>Bacteria</taxon>
        <taxon>Pseudomonadati</taxon>
        <taxon>Bacteroidota</taxon>
        <taxon>Bacteroidia</taxon>
        <taxon>Bacteroidales</taxon>
        <taxon>Prevotellaceae</taxon>
        <taxon>Prevotella</taxon>
    </lineage>
</organism>
<dbReference type="PANTHER" id="PTHR30576:SF0">
    <property type="entry name" value="UNDECAPRENYL-PHOSPHATE N-ACETYLGALACTOSAMINYL 1-PHOSPHATE TRANSFERASE-RELATED"/>
    <property type="match status" value="1"/>
</dbReference>
<name>A0ABN6EKI2_9BACT</name>
<dbReference type="Proteomes" id="UP001319045">
    <property type="component" value="Chromosome"/>
</dbReference>
<proteinExistence type="inferred from homology"/>
<feature type="transmembrane region" description="Helical" evidence="2">
    <location>
        <begin position="23"/>
        <end position="47"/>
    </location>
</feature>
<evidence type="ECO:0000313" key="5">
    <source>
        <dbReference type="Proteomes" id="UP001319045"/>
    </source>
</evidence>
<keyword evidence="5" id="KW-1185">Reference proteome</keyword>
<dbReference type="Pfam" id="PF02397">
    <property type="entry name" value="Bac_transf"/>
    <property type="match status" value="1"/>
</dbReference>
<keyword evidence="2" id="KW-0812">Transmembrane</keyword>
<protein>
    <submittedName>
        <fullName evidence="4">Sugar transferase</fullName>
    </submittedName>
</protein>